<protein>
    <recommendedName>
        <fullName evidence="3">Histone deacetylase domain-containing protein</fullName>
    </recommendedName>
</protein>
<dbReference type="GO" id="GO:0005737">
    <property type="term" value="C:cytoplasm"/>
    <property type="evidence" value="ECO:0007669"/>
    <property type="project" value="TreeGrafter"/>
</dbReference>
<evidence type="ECO:0000256" key="1">
    <source>
        <dbReference type="SAM" id="MobiDB-lite"/>
    </source>
</evidence>
<feature type="domain" description="Histone deacetylase" evidence="3">
    <location>
        <begin position="50"/>
        <end position="186"/>
    </location>
</feature>
<dbReference type="SUPFAM" id="SSF52768">
    <property type="entry name" value="Arginase/deacetylase"/>
    <property type="match status" value="1"/>
</dbReference>
<dbReference type="Pfam" id="PF00850">
    <property type="entry name" value="Hist_deacetyl"/>
    <property type="match status" value="1"/>
</dbReference>
<dbReference type="GO" id="GO:0040029">
    <property type="term" value="P:epigenetic regulation of gene expression"/>
    <property type="evidence" value="ECO:0007669"/>
    <property type="project" value="TreeGrafter"/>
</dbReference>
<evidence type="ECO:0000259" key="3">
    <source>
        <dbReference type="Pfam" id="PF00850"/>
    </source>
</evidence>
<accession>A0A4U6W250</accession>
<dbReference type="EMBL" id="CM016553">
    <property type="protein sequence ID" value="TKW35685.1"/>
    <property type="molecule type" value="Genomic_DNA"/>
</dbReference>
<proteinExistence type="predicted"/>
<reference evidence="4" key="1">
    <citation type="submission" date="2019-03" db="EMBL/GenBank/DDBJ databases">
        <title>WGS assembly of Setaria viridis.</title>
        <authorList>
            <person name="Huang P."/>
            <person name="Jenkins J."/>
            <person name="Grimwood J."/>
            <person name="Barry K."/>
            <person name="Healey A."/>
            <person name="Mamidi S."/>
            <person name="Sreedasyam A."/>
            <person name="Shu S."/>
            <person name="Feldman M."/>
            <person name="Wu J."/>
            <person name="Yu Y."/>
            <person name="Chen C."/>
            <person name="Johnson J."/>
            <person name="Rokhsar D."/>
            <person name="Baxter I."/>
            <person name="Schmutz J."/>
            <person name="Brutnell T."/>
            <person name="Kellogg E."/>
        </authorList>
    </citation>
    <scope>NUCLEOTIDE SEQUENCE [LARGE SCALE GENOMIC DNA]</scope>
</reference>
<dbReference type="Gene3D" id="3.40.800.20">
    <property type="entry name" value="Histone deacetylase domain"/>
    <property type="match status" value="1"/>
</dbReference>
<evidence type="ECO:0000256" key="2">
    <source>
        <dbReference type="SAM" id="Phobius"/>
    </source>
</evidence>
<evidence type="ECO:0000313" key="5">
    <source>
        <dbReference type="Proteomes" id="UP000298652"/>
    </source>
</evidence>
<dbReference type="Proteomes" id="UP000298652">
    <property type="component" value="Chromosome 2"/>
</dbReference>
<dbReference type="InterPro" id="IPR023696">
    <property type="entry name" value="Ureohydrolase_dom_sf"/>
</dbReference>
<dbReference type="InterPro" id="IPR023801">
    <property type="entry name" value="His_deacetylse_dom"/>
</dbReference>
<keyword evidence="2" id="KW-0812">Transmembrane</keyword>
<evidence type="ECO:0000313" key="4">
    <source>
        <dbReference type="EMBL" id="TKW35685.1"/>
    </source>
</evidence>
<dbReference type="PANTHER" id="PTHR10625:SF25">
    <property type="entry name" value="HISTONE DEACETYLASE 18-RELATED"/>
    <property type="match status" value="1"/>
</dbReference>
<name>A0A4U6W250_SETVI</name>
<feature type="transmembrane region" description="Helical" evidence="2">
    <location>
        <begin position="262"/>
        <end position="283"/>
    </location>
</feature>
<dbReference type="GO" id="GO:0004407">
    <property type="term" value="F:histone deacetylase activity"/>
    <property type="evidence" value="ECO:0007669"/>
    <property type="project" value="TreeGrafter"/>
</dbReference>
<organism evidence="4 5">
    <name type="scientific">Setaria viridis</name>
    <name type="common">Green bristlegrass</name>
    <name type="synonym">Setaria italica subsp. viridis</name>
    <dbReference type="NCBI Taxonomy" id="4556"/>
    <lineage>
        <taxon>Eukaryota</taxon>
        <taxon>Viridiplantae</taxon>
        <taxon>Streptophyta</taxon>
        <taxon>Embryophyta</taxon>
        <taxon>Tracheophyta</taxon>
        <taxon>Spermatophyta</taxon>
        <taxon>Magnoliopsida</taxon>
        <taxon>Liliopsida</taxon>
        <taxon>Poales</taxon>
        <taxon>Poaceae</taxon>
        <taxon>PACMAD clade</taxon>
        <taxon>Panicoideae</taxon>
        <taxon>Panicodae</taxon>
        <taxon>Paniceae</taxon>
        <taxon>Cenchrinae</taxon>
        <taxon>Setaria</taxon>
    </lineage>
</organism>
<dbReference type="AlphaFoldDB" id="A0A4U6W250"/>
<keyword evidence="2" id="KW-0472">Membrane</keyword>
<feature type="transmembrane region" description="Helical" evidence="2">
    <location>
        <begin position="211"/>
        <end position="228"/>
    </location>
</feature>
<gene>
    <name evidence="4" type="ORF">SEVIR_2G391201v2</name>
</gene>
<keyword evidence="5" id="KW-1185">Reference proteome</keyword>
<feature type="region of interest" description="Disordered" evidence="1">
    <location>
        <begin position="1"/>
        <end position="29"/>
    </location>
</feature>
<dbReference type="GO" id="GO:0000118">
    <property type="term" value="C:histone deacetylase complex"/>
    <property type="evidence" value="ECO:0007669"/>
    <property type="project" value="TreeGrafter"/>
</dbReference>
<dbReference type="PANTHER" id="PTHR10625">
    <property type="entry name" value="HISTONE DEACETYLASE HDAC1-RELATED"/>
    <property type="match status" value="1"/>
</dbReference>
<sequence>MVSLRAARDRRRRAMAAASPPPVPAARPPRVGLLYDERMRAHATPDGEDHPENPERLRAIWRKLDDEGVTSRCVLLKAKEAEDKYIASVHSQDHIKLMKEISSKNYSSRNKITRKFNSIYFNQGSSESAVLAAGSVIKVAEKVAAGELRSSIALVRPPGHHAERDKAMGFYLFNNMAVAANYLLNERPDLSIKKILMSIGMFTMEMLHRKCFMMILVYWSFQFTDLILETSILMRRMLLIVSLGKRLVKCITLMYPGSRGSVVMQIILLHGTTYCFQLPKLLVLI</sequence>
<keyword evidence="2" id="KW-1133">Transmembrane helix</keyword>
<dbReference type="Gramene" id="TKW35685">
    <property type="protein sequence ID" value="TKW35685"/>
    <property type="gene ID" value="SEVIR_2G391201v2"/>
</dbReference>
<dbReference type="InterPro" id="IPR037138">
    <property type="entry name" value="His_deacetylse_dom_sf"/>
</dbReference>